<dbReference type="GO" id="GO:0000977">
    <property type="term" value="F:RNA polymerase II transcription regulatory region sequence-specific DNA binding"/>
    <property type="evidence" value="ECO:0007669"/>
    <property type="project" value="TreeGrafter"/>
</dbReference>
<dbReference type="InParanoid" id="A0A6P6XM00"/>
<dbReference type="CTD" id="42930"/>
<dbReference type="CDD" id="cd14809">
    <property type="entry name" value="bZIP_AUREO-like"/>
    <property type="match status" value="1"/>
</dbReference>
<feature type="region of interest" description="Disordered" evidence="1">
    <location>
        <begin position="110"/>
        <end position="136"/>
    </location>
</feature>
<feature type="region of interest" description="Disordered" evidence="1">
    <location>
        <begin position="1039"/>
        <end position="1070"/>
    </location>
</feature>
<feature type="region of interest" description="Disordered" evidence="1">
    <location>
        <begin position="174"/>
        <end position="199"/>
    </location>
</feature>
<feature type="region of interest" description="Disordered" evidence="1">
    <location>
        <begin position="313"/>
        <end position="338"/>
    </location>
</feature>
<feature type="region of interest" description="Disordered" evidence="1">
    <location>
        <begin position="865"/>
        <end position="907"/>
    </location>
</feature>
<feature type="compositionally biased region" description="Low complexity" evidence="1">
    <location>
        <begin position="313"/>
        <end position="322"/>
    </location>
</feature>
<reference evidence="4" key="1">
    <citation type="submission" date="2025-08" db="UniProtKB">
        <authorList>
            <consortium name="RefSeq"/>
        </authorList>
    </citation>
    <scope>IDENTIFICATION</scope>
    <source>
        <strain evidence="4">Airmid</strain>
    </source>
</reference>
<evidence type="ECO:0000256" key="1">
    <source>
        <dbReference type="SAM" id="MobiDB-lite"/>
    </source>
</evidence>
<feature type="region of interest" description="Disordered" evidence="1">
    <location>
        <begin position="67"/>
        <end position="95"/>
    </location>
</feature>
<dbReference type="PANTHER" id="PTHR21552">
    <property type="entry name" value="ADULT RETINA PROTEIN"/>
    <property type="match status" value="1"/>
</dbReference>
<proteinExistence type="predicted"/>
<dbReference type="PROSITE" id="PS00036">
    <property type="entry name" value="BZIP_BASIC"/>
    <property type="match status" value="1"/>
</dbReference>
<dbReference type="RefSeq" id="XP_027194452.1">
    <property type="nucleotide sequence ID" value="XM_027338651.1"/>
</dbReference>
<dbReference type="Proteomes" id="UP000515146">
    <property type="component" value="Unplaced"/>
</dbReference>
<feature type="region of interest" description="Disordered" evidence="1">
    <location>
        <begin position="403"/>
        <end position="426"/>
    </location>
</feature>
<dbReference type="PANTHER" id="PTHR21552:SF2">
    <property type="entry name" value="CREB3 REGULATORY FACTOR"/>
    <property type="match status" value="1"/>
</dbReference>
<feature type="compositionally biased region" description="Basic and acidic residues" evidence="1">
    <location>
        <begin position="67"/>
        <end position="77"/>
    </location>
</feature>
<dbReference type="AlphaFoldDB" id="A0A6P6XM00"/>
<dbReference type="OrthoDB" id="8931646at2759"/>
<dbReference type="GO" id="GO:0005634">
    <property type="term" value="C:nucleus"/>
    <property type="evidence" value="ECO:0007669"/>
    <property type="project" value="TreeGrafter"/>
</dbReference>
<feature type="region of interest" description="Disordered" evidence="1">
    <location>
        <begin position="682"/>
        <end position="701"/>
    </location>
</feature>
<evidence type="ECO:0000313" key="3">
    <source>
        <dbReference type="Proteomes" id="UP000515146"/>
    </source>
</evidence>
<feature type="region of interest" description="Disordered" evidence="1">
    <location>
        <begin position="968"/>
        <end position="1000"/>
    </location>
</feature>
<feature type="compositionally biased region" description="Polar residues" evidence="1">
    <location>
        <begin position="968"/>
        <end position="982"/>
    </location>
</feature>
<accession>A0A6P6XM00</accession>
<evidence type="ECO:0000259" key="2">
    <source>
        <dbReference type="PROSITE" id="PS00036"/>
    </source>
</evidence>
<feature type="compositionally biased region" description="Polar residues" evidence="1">
    <location>
        <begin position="685"/>
        <end position="701"/>
    </location>
</feature>
<dbReference type="InterPro" id="IPR004827">
    <property type="entry name" value="bZIP"/>
</dbReference>
<feature type="compositionally biased region" description="Acidic residues" evidence="1">
    <location>
        <begin position="983"/>
        <end position="998"/>
    </location>
</feature>
<dbReference type="SMART" id="SM00338">
    <property type="entry name" value="BRLZ"/>
    <property type="match status" value="1"/>
</dbReference>
<feature type="compositionally biased region" description="Low complexity" evidence="1">
    <location>
        <begin position="116"/>
        <end position="125"/>
    </location>
</feature>
<dbReference type="KEGG" id="dpte:113789156"/>
<dbReference type="GO" id="GO:0000981">
    <property type="term" value="F:DNA-binding transcription factor activity, RNA polymerase II-specific"/>
    <property type="evidence" value="ECO:0007669"/>
    <property type="project" value="TreeGrafter"/>
</dbReference>
<keyword evidence="3" id="KW-1185">Reference proteome</keyword>
<organism evidence="3 4">
    <name type="scientific">Dermatophagoides pteronyssinus</name>
    <name type="common">European house dust mite</name>
    <dbReference type="NCBI Taxonomy" id="6956"/>
    <lineage>
        <taxon>Eukaryota</taxon>
        <taxon>Metazoa</taxon>
        <taxon>Ecdysozoa</taxon>
        <taxon>Arthropoda</taxon>
        <taxon>Chelicerata</taxon>
        <taxon>Arachnida</taxon>
        <taxon>Acari</taxon>
        <taxon>Acariformes</taxon>
        <taxon>Sarcoptiformes</taxon>
        <taxon>Astigmata</taxon>
        <taxon>Psoroptidia</taxon>
        <taxon>Analgoidea</taxon>
        <taxon>Pyroglyphidae</taxon>
        <taxon>Dermatophagoidinae</taxon>
        <taxon>Dermatophagoides</taxon>
    </lineage>
</organism>
<name>A0A6P6XM00_DERPT</name>
<sequence>MINETNKKSILEHSLSPTSKFPNHHHHHFDHSKKSLFHIIDNINNNNNNNDNEESLIIMNNKCHNEMSIDSNGEKSINHHHHHQNHDNQQQQKSSISDNKTLDLFNKQTKNELNESVSSSSSTISLTKHESQNDSLSNDNLITLDQLSSILKNDNHTKQFQTIITTQSDHSYSTKSKTKTIKNHQSSTTKTRKRKQKKEIINDDQDNCLKNIILNNNTSEKITIVPIKVDLHHDSTKILFLNELDSNHCISLDNKQQQQLLLQSSKMARENHPVNAANHMATILNNNNNNNNCKSSSNSNEQKNITFVQHYQQQQQQLQHPQTSSFGQGNSYNSMNNNNNNIHQFISIGNNGDVIYQQQMSEINNNNNTSNSNNQINDAVFSFDDLNSPSSFIASNNHSLPPVQTILNNNSSSNNSGGGGGYNNQQNYQLTIQDFNTEMFNSSLDNGMNFNSYERDPFLEDIDLPNEKYLLYGCFTSDEDNCNQQISPLLPSSLSPSSPSLNTLNGHDLFSSDLNIMPNQSNVLSSSFYDQSFTSDPLMAHDNCNKDEQIILPESSININELSNFGNNEYIELDSDFKNDSYFGSKKPKLMNGNSKHLQEMTLTQYNSLEISVDNHKNNYCYNGIWPNTDFELPPVNFNSNQHSKVLMASNDIATENRNRLKRPYPFGDDSVLFGSQKIQQQQQPNLMMQSTNDTSSINDKGSFVIQDNTINQPLPQPQYSSPNLKGQQSHNNIAPLNENRQTINMINHSQINGPIVQNNLVANNLVSLYQNNNNNINNQNATSRNSNGIHLFQNISQPNTSITFPSTTTTTIPSFPNRTVWSGSNSKSKESCHTQMITGSSNINNNNDGSIVATMINSTNNRIRNDSVSTDISDEGFASHSENDSDDNSDNNSEMLNTINEHNNNDHRLSMVDTNIDIDQNRMNNIVNVDCKKEEGIYDVNGIIQIESKEICENNVWINDENDLHSKASNSSVQAKNSLSIDENDYSEDDDDDDESFFGDYNNSDLLNATISDDVNNKWSLRMGRSRKGHDKRYFWQYNVQSKGPKGPRQHRPLDDNEDDDPHVLKETTDPVFAPDCQIEGVKHSGKARKGDGNDLTANPTKLLKIGLELKKLGKILNGLTPVTEVPANFRNKSRKEKNKLASRACRLKKKAQHEANKIKLHGLHREHGRLNKKIKHIRHLIEMALRFKEIGQPQICNFSGQFQCRITSISDIPFILQKIKANNQIDMEIAGKTADFVNQILDNVTQGITDGGLDNY</sequence>
<feature type="domain" description="BZIP" evidence="2">
    <location>
        <begin position="1136"/>
        <end position="1150"/>
    </location>
</feature>
<dbReference type="InterPro" id="IPR039165">
    <property type="entry name" value="CREBRF"/>
</dbReference>
<evidence type="ECO:0000313" key="4">
    <source>
        <dbReference type="RefSeq" id="XP_027194452.1"/>
    </source>
</evidence>
<dbReference type="GO" id="GO:0006986">
    <property type="term" value="P:response to unfolded protein"/>
    <property type="evidence" value="ECO:0007669"/>
    <property type="project" value="InterPro"/>
</dbReference>
<protein>
    <submittedName>
        <fullName evidence="4">Protein CREBRF homolog</fullName>
    </submittedName>
</protein>
<gene>
    <name evidence="4" type="primary">LOC113789156</name>
</gene>